<comment type="similarity">
    <text evidence="3">Belongs to the lysine N(6)-hydroxylase/L-ornithine N(5)-oxygenase family.</text>
</comment>
<evidence type="ECO:0000256" key="3">
    <source>
        <dbReference type="ARBA" id="ARBA00007588"/>
    </source>
</evidence>
<accession>A0A9P4M4R3</accession>
<dbReference type="PRINTS" id="PR00368">
    <property type="entry name" value="FADPNR"/>
</dbReference>
<dbReference type="GO" id="GO:0004497">
    <property type="term" value="F:monooxygenase activity"/>
    <property type="evidence" value="ECO:0007669"/>
    <property type="project" value="UniProtKB-KW"/>
</dbReference>
<dbReference type="OrthoDB" id="3519933at2759"/>
<keyword evidence="8" id="KW-0274">FAD</keyword>
<dbReference type="PANTHER" id="PTHR42802:SF1">
    <property type="entry name" value="L-ORNITHINE N(5)-MONOOXYGENASE"/>
    <property type="match status" value="1"/>
</dbReference>
<comment type="subunit">
    <text evidence="4">Homotetramer.</text>
</comment>
<keyword evidence="10" id="KW-0560">Oxidoreductase</keyword>
<dbReference type="PANTHER" id="PTHR42802">
    <property type="entry name" value="MONOOXYGENASE"/>
    <property type="match status" value="1"/>
</dbReference>
<proteinExistence type="inferred from homology"/>
<gene>
    <name evidence="15" type="ORF">NA57DRAFT_66846</name>
</gene>
<dbReference type="InterPro" id="IPR025700">
    <property type="entry name" value="Lys/Orn_oxygenase"/>
</dbReference>
<comment type="caution">
    <text evidence="15">The sequence shown here is derived from an EMBL/GenBank/DDBJ whole genome shotgun (WGS) entry which is preliminary data.</text>
</comment>
<organism evidence="15 16">
    <name type="scientific">Rhizodiscina lignyota</name>
    <dbReference type="NCBI Taxonomy" id="1504668"/>
    <lineage>
        <taxon>Eukaryota</taxon>
        <taxon>Fungi</taxon>
        <taxon>Dikarya</taxon>
        <taxon>Ascomycota</taxon>
        <taxon>Pezizomycotina</taxon>
        <taxon>Dothideomycetes</taxon>
        <taxon>Pleosporomycetidae</taxon>
        <taxon>Aulographales</taxon>
        <taxon>Rhizodiscinaceae</taxon>
        <taxon>Rhizodiscina</taxon>
    </lineage>
</organism>
<name>A0A9P4M4R3_9PEZI</name>
<comment type="catalytic activity">
    <reaction evidence="14">
        <text>L-ornithine + NADH + O2 = N(5)-hydroxy-L-ornithine + NAD(+) + H2O</text>
        <dbReference type="Rhea" id="RHEA:41512"/>
        <dbReference type="ChEBI" id="CHEBI:15377"/>
        <dbReference type="ChEBI" id="CHEBI:15379"/>
        <dbReference type="ChEBI" id="CHEBI:46911"/>
        <dbReference type="ChEBI" id="CHEBI:57540"/>
        <dbReference type="ChEBI" id="CHEBI:57945"/>
        <dbReference type="ChEBI" id="CHEBI:78275"/>
        <dbReference type="EC" id="1.14.13.196"/>
    </reaction>
</comment>
<evidence type="ECO:0000256" key="1">
    <source>
        <dbReference type="ARBA" id="ARBA00001974"/>
    </source>
</evidence>
<dbReference type="Proteomes" id="UP000799772">
    <property type="component" value="Unassembled WGS sequence"/>
</dbReference>
<dbReference type="GO" id="GO:0006879">
    <property type="term" value="P:intracellular iron ion homeostasis"/>
    <property type="evidence" value="ECO:0007669"/>
    <property type="project" value="TreeGrafter"/>
</dbReference>
<sequence length="503" mass="55800">MSSTSLNGSINGVHENGWKSCENGVALNHRSLLQKVEQDELHDLVCIGFGPASLAIAVALHDALGERGRSGGKYVDPPKVAFLERQAQFAWHAGMLLPGTKMQISFLKDLATLRNPKSDFTFLNYLHKKDRLVEFANLSTFLPQRIEFEDYLKWCADWFEDVAEYSQEVIQVTPEKSSKGSGAIDSFAITSRHTETGKTTTRRARHVVVAVGGKAWIPAPFPQSHPRVIHSSQYSHAVHQILTDSSRPYRIAVVGSGQSAAEVFATLHSQYPNSQTRLIIKGAALRPSDDSPFVNEIFNPERVDSIYRLSSAKRAASIAEDRNTNYGVVRIELLEHIYETLYTQRIQYSSEAEWPHRILSHRIVQDVKELSAKSGNQLRLRLQDNTDPTAPSTEALDVDLLILATGYTRDAHETLLQSARHLMPNGGRASEKWDVGRDYRVHFAQGKMSPDAGVWLQGCNQDTHGLADSLLSILAVRGGEIVDSIFGGELDLHPHVNGSNGVH</sequence>
<keyword evidence="11" id="KW-0503">Monooxygenase</keyword>
<evidence type="ECO:0000256" key="2">
    <source>
        <dbReference type="ARBA" id="ARBA00004924"/>
    </source>
</evidence>
<dbReference type="Pfam" id="PF13434">
    <property type="entry name" value="Lys_Orn_oxgnase"/>
    <property type="match status" value="1"/>
</dbReference>
<dbReference type="Gene3D" id="3.50.50.60">
    <property type="entry name" value="FAD/NAD(P)-binding domain"/>
    <property type="match status" value="1"/>
</dbReference>
<dbReference type="AlphaFoldDB" id="A0A9P4M4R3"/>
<evidence type="ECO:0000256" key="14">
    <source>
        <dbReference type="ARBA" id="ARBA00049248"/>
    </source>
</evidence>
<evidence type="ECO:0000256" key="12">
    <source>
        <dbReference type="ARBA" id="ARBA00030351"/>
    </source>
</evidence>
<reference evidence="15" key="1">
    <citation type="journal article" date="2020" name="Stud. Mycol.">
        <title>101 Dothideomycetes genomes: a test case for predicting lifestyles and emergence of pathogens.</title>
        <authorList>
            <person name="Haridas S."/>
            <person name="Albert R."/>
            <person name="Binder M."/>
            <person name="Bloem J."/>
            <person name="Labutti K."/>
            <person name="Salamov A."/>
            <person name="Andreopoulos B."/>
            <person name="Baker S."/>
            <person name="Barry K."/>
            <person name="Bills G."/>
            <person name="Bluhm B."/>
            <person name="Cannon C."/>
            <person name="Castanera R."/>
            <person name="Culley D."/>
            <person name="Daum C."/>
            <person name="Ezra D."/>
            <person name="Gonzalez J."/>
            <person name="Henrissat B."/>
            <person name="Kuo A."/>
            <person name="Liang C."/>
            <person name="Lipzen A."/>
            <person name="Lutzoni F."/>
            <person name="Magnuson J."/>
            <person name="Mondo S."/>
            <person name="Nolan M."/>
            <person name="Ohm R."/>
            <person name="Pangilinan J."/>
            <person name="Park H.-J."/>
            <person name="Ramirez L."/>
            <person name="Alfaro M."/>
            <person name="Sun H."/>
            <person name="Tritt A."/>
            <person name="Yoshinaga Y."/>
            <person name="Zwiers L.-H."/>
            <person name="Turgeon B."/>
            <person name="Goodwin S."/>
            <person name="Spatafora J."/>
            <person name="Crous P."/>
            <person name="Grigoriev I."/>
        </authorList>
    </citation>
    <scope>NUCLEOTIDE SEQUENCE</scope>
    <source>
        <strain evidence="15">CBS 133067</strain>
    </source>
</reference>
<evidence type="ECO:0000256" key="8">
    <source>
        <dbReference type="ARBA" id="ARBA00022827"/>
    </source>
</evidence>
<dbReference type="SUPFAM" id="SSF51905">
    <property type="entry name" value="FAD/NAD(P)-binding domain"/>
    <property type="match status" value="1"/>
</dbReference>
<evidence type="ECO:0000256" key="13">
    <source>
        <dbReference type="ARBA" id="ARBA00047598"/>
    </source>
</evidence>
<comment type="catalytic activity">
    <reaction evidence="13">
        <text>L-ornithine + NADPH + O2 = N(5)-hydroxy-L-ornithine + NADP(+) + H2O</text>
        <dbReference type="Rhea" id="RHEA:41508"/>
        <dbReference type="ChEBI" id="CHEBI:15377"/>
        <dbReference type="ChEBI" id="CHEBI:15379"/>
        <dbReference type="ChEBI" id="CHEBI:46911"/>
        <dbReference type="ChEBI" id="CHEBI:57783"/>
        <dbReference type="ChEBI" id="CHEBI:58349"/>
        <dbReference type="ChEBI" id="CHEBI:78275"/>
        <dbReference type="EC" id="1.14.13.196"/>
    </reaction>
</comment>
<dbReference type="EMBL" id="ML978128">
    <property type="protein sequence ID" value="KAF2097198.1"/>
    <property type="molecule type" value="Genomic_DNA"/>
</dbReference>
<evidence type="ECO:0000256" key="5">
    <source>
        <dbReference type="ARBA" id="ARBA00012881"/>
    </source>
</evidence>
<protein>
    <recommendedName>
        <fullName evidence="6">L-ornithine N(5)-monooxygenase</fullName>
        <ecNumber evidence="5">1.14.13.196</ecNumber>
    </recommendedName>
    <alternativeName>
        <fullName evidence="12">L-ornithine N(5)-oxygenase</fullName>
    </alternativeName>
</protein>
<evidence type="ECO:0000256" key="6">
    <source>
        <dbReference type="ARBA" id="ARBA00018612"/>
    </source>
</evidence>
<evidence type="ECO:0000256" key="11">
    <source>
        <dbReference type="ARBA" id="ARBA00023033"/>
    </source>
</evidence>
<evidence type="ECO:0000256" key="4">
    <source>
        <dbReference type="ARBA" id="ARBA00011881"/>
    </source>
</evidence>
<comment type="pathway">
    <text evidence="2">Siderophore biosynthesis.</text>
</comment>
<dbReference type="FunFam" id="3.50.50.60:FF:000195">
    <property type="entry name" value="L-ornithine N(5)-monooxygenase"/>
    <property type="match status" value="1"/>
</dbReference>
<evidence type="ECO:0000256" key="9">
    <source>
        <dbReference type="ARBA" id="ARBA00022857"/>
    </source>
</evidence>
<evidence type="ECO:0000313" key="15">
    <source>
        <dbReference type="EMBL" id="KAF2097198.1"/>
    </source>
</evidence>
<keyword evidence="9" id="KW-0521">NADP</keyword>
<dbReference type="EC" id="1.14.13.196" evidence="5"/>
<dbReference type="GO" id="GO:0019290">
    <property type="term" value="P:siderophore biosynthetic process"/>
    <property type="evidence" value="ECO:0007669"/>
    <property type="project" value="UniProtKB-ARBA"/>
</dbReference>
<keyword evidence="16" id="KW-1185">Reference proteome</keyword>
<keyword evidence="7" id="KW-0285">Flavoprotein</keyword>
<comment type="cofactor">
    <cofactor evidence="1">
        <name>FAD</name>
        <dbReference type="ChEBI" id="CHEBI:57692"/>
    </cofactor>
</comment>
<evidence type="ECO:0000256" key="7">
    <source>
        <dbReference type="ARBA" id="ARBA00022630"/>
    </source>
</evidence>
<evidence type="ECO:0000256" key="10">
    <source>
        <dbReference type="ARBA" id="ARBA00023002"/>
    </source>
</evidence>
<evidence type="ECO:0000313" key="16">
    <source>
        <dbReference type="Proteomes" id="UP000799772"/>
    </source>
</evidence>
<dbReference type="InterPro" id="IPR036188">
    <property type="entry name" value="FAD/NAD-bd_sf"/>
</dbReference>